<dbReference type="EMBL" id="KV907517">
    <property type="protein sequence ID" value="OOF90555.1"/>
    <property type="molecule type" value="Genomic_DNA"/>
</dbReference>
<proteinExistence type="predicted"/>
<dbReference type="OMA" id="VSFCITA"/>
<feature type="region of interest" description="Disordered" evidence="1">
    <location>
        <begin position="46"/>
        <end position="80"/>
    </location>
</feature>
<evidence type="ECO:0000313" key="2">
    <source>
        <dbReference type="EMBL" id="OOF90555.1"/>
    </source>
</evidence>
<organism evidence="2 3">
    <name type="scientific">Aspergillus carbonarius (strain ITEM 5010)</name>
    <dbReference type="NCBI Taxonomy" id="602072"/>
    <lineage>
        <taxon>Eukaryota</taxon>
        <taxon>Fungi</taxon>
        <taxon>Dikarya</taxon>
        <taxon>Ascomycota</taxon>
        <taxon>Pezizomycotina</taxon>
        <taxon>Eurotiomycetes</taxon>
        <taxon>Eurotiomycetidae</taxon>
        <taxon>Eurotiales</taxon>
        <taxon>Aspergillaceae</taxon>
        <taxon>Aspergillus</taxon>
        <taxon>Aspergillus subgen. Circumdati</taxon>
    </lineage>
</organism>
<evidence type="ECO:0000256" key="1">
    <source>
        <dbReference type="SAM" id="MobiDB-lite"/>
    </source>
</evidence>
<dbReference type="OrthoDB" id="4503779at2759"/>
<dbReference type="Proteomes" id="UP000188318">
    <property type="component" value="Unassembled WGS sequence"/>
</dbReference>
<protein>
    <submittedName>
        <fullName evidence="2">Uncharacterized protein</fullName>
    </submittedName>
</protein>
<feature type="compositionally biased region" description="Low complexity" evidence="1">
    <location>
        <begin position="47"/>
        <end position="63"/>
    </location>
</feature>
<name>A0A1R3R7T4_ASPC5</name>
<evidence type="ECO:0000313" key="3">
    <source>
        <dbReference type="Proteomes" id="UP000188318"/>
    </source>
</evidence>
<keyword evidence="3" id="KW-1185">Reference proteome</keyword>
<feature type="compositionally biased region" description="Polar residues" evidence="1">
    <location>
        <begin position="65"/>
        <end position="79"/>
    </location>
</feature>
<accession>A0A1R3R7T4</accession>
<sequence>MDAVMEILQQIPAQGPTPTAVQVCAMQPSLHVSIKGFMGSVQDPIETSTVPTSTTHPTTMPPSAIQASNNTQSSTQLPTERTYPPGFFFQRIRCWTDEQLDALNISHNPMVSPRILIENNYIPTRRDREVYTNLLRAFTEPNELDISEYNATSTMMKHNQLQSTFHLLSLIFDMAFKNEPMPCTVDILIMQLGMRINVFKDNFLVDREPIPFHLRKFNMKGTLNCNGGIYHQTDRKRKQPLVVFAKITHPSPYTTHKREISHALLPMVTEYDHGLIRPKYTGFCISVHGTEYRITRADASHTYFEDLRHGRPTNETLLVNQTVKYDLMWREDRGEFLEAFYGMCGFLVEYWRGVGG</sequence>
<gene>
    <name evidence="2" type="ORF">ASPCADRAFT_410064</name>
</gene>
<dbReference type="VEuPathDB" id="FungiDB:ASPCADRAFT_410064"/>
<reference evidence="3" key="1">
    <citation type="journal article" date="2017" name="Genome Biol.">
        <title>Comparative genomics reveals high biological diversity and specific adaptations in the industrially and medically important fungal genus Aspergillus.</title>
        <authorList>
            <person name="de Vries R.P."/>
            <person name="Riley R."/>
            <person name="Wiebenga A."/>
            <person name="Aguilar-Osorio G."/>
            <person name="Amillis S."/>
            <person name="Uchima C.A."/>
            <person name="Anderluh G."/>
            <person name="Asadollahi M."/>
            <person name="Askin M."/>
            <person name="Barry K."/>
            <person name="Battaglia E."/>
            <person name="Bayram O."/>
            <person name="Benocci T."/>
            <person name="Braus-Stromeyer S.A."/>
            <person name="Caldana C."/>
            <person name="Canovas D."/>
            <person name="Cerqueira G.C."/>
            <person name="Chen F."/>
            <person name="Chen W."/>
            <person name="Choi C."/>
            <person name="Clum A."/>
            <person name="Dos Santos R.A."/>
            <person name="Damasio A.R."/>
            <person name="Diallinas G."/>
            <person name="Emri T."/>
            <person name="Fekete E."/>
            <person name="Flipphi M."/>
            <person name="Freyberg S."/>
            <person name="Gallo A."/>
            <person name="Gournas C."/>
            <person name="Habgood R."/>
            <person name="Hainaut M."/>
            <person name="Harispe M.L."/>
            <person name="Henrissat B."/>
            <person name="Hilden K.S."/>
            <person name="Hope R."/>
            <person name="Hossain A."/>
            <person name="Karabika E."/>
            <person name="Karaffa L."/>
            <person name="Karanyi Z."/>
            <person name="Krasevec N."/>
            <person name="Kuo A."/>
            <person name="Kusch H."/>
            <person name="LaButti K."/>
            <person name="Lagendijk E.L."/>
            <person name="Lapidus A."/>
            <person name="Levasseur A."/>
            <person name="Lindquist E."/>
            <person name="Lipzen A."/>
            <person name="Logrieco A.F."/>
            <person name="MacCabe A."/>
            <person name="Maekelae M.R."/>
            <person name="Malavazi I."/>
            <person name="Melin P."/>
            <person name="Meyer V."/>
            <person name="Mielnichuk N."/>
            <person name="Miskei M."/>
            <person name="Molnar A.P."/>
            <person name="Mule G."/>
            <person name="Ngan C.Y."/>
            <person name="Orejas M."/>
            <person name="Orosz E."/>
            <person name="Ouedraogo J.P."/>
            <person name="Overkamp K.M."/>
            <person name="Park H.-S."/>
            <person name="Perrone G."/>
            <person name="Piumi F."/>
            <person name="Punt P.J."/>
            <person name="Ram A.F."/>
            <person name="Ramon A."/>
            <person name="Rauscher S."/>
            <person name="Record E."/>
            <person name="Riano-Pachon D.M."/>
            <person name="Robert V."/>
            <person name="Roehrig J."/>
            <person name="Ruller R."/>
            <person name="Salamov A."/>
            <person name="Salih N.S."/>
            <person name="Samson R.A."/>
            <person name="Sandor E."/>
            <person name="Sanguinetti M."/>
            <person name="Schuetze T."/>
            <person name="Sepcic K."/>
            <person name="Shelest E."/>
            <person name="Sherlock G."/>
            <person name="Sophianopoulou V."/>
            <person name="Squina F.M."/>
            <person name="Sun H."/>
            <person name="Susca A."/>
            <person name="Todd R.B."/>
            <person name="Tsang A."/>
            <person name="Unkles S.E."/>
            <person name="van de Wiele N."/>
            <person name="van Rossen-Uffink D."/>
            <person name="Oliveira J.V."/>
            <person name="Vesth T.C."/>
            <person name="Visser J."/>
            <person name="Yu J.-H."/>
            <person name="Zhou M."/>
            <person name="Andersen M.R."/>
            <person name="Archer D.B."/>
            <person name="Baker S.E."/>
            <person name="Benoit I."/>
            <person name="Brakhage A.A."/>
            <person name="Braus G.H."/>
            <person name="Fischer R."/>
            <person name="Frisvad J.C."/>
            <person name="Goldman G.H."/>
            <person name="Houbraken J."/>
            <person name="Oakley B."/>
            <person name="Pocsi I."/>
            <person name="Scazzocchio C."/>
            <person name="Seiboth B."/>
            <person name="vanKuyk P.A."/>
            <person name="Wortman J."/>
            <person name="Dyer P.S."/>
            <person name="Grigoriev I.V."/>
        </authorList>
    </citation>
    <scope>NUCLEOTIDE SEQUENCE [LARGE SCALE GENOMIC DNA]</scope>
    <source>
        <strain evidence="3">ITEM 5010</strain>
    </source>
</reference>
<dbReference type="AlphaFoldDB" id="A0A1R3R7T4"/>